<evidence type="ECO:0000313" key="2">
    <source>
        <dbReference type="EMBL" id="PRY63616.1"/>
    </source>
</evidence>
<keyword evidence="1" id="KW-0732">Signal</keyword>
<gene>
    <name evidence="2" type="ORF">BCF74_10114</name>
</gene>
<evidence type="ECO:0000313" key="3">
    <source>
        <dbReference type="Proteomes" id="UP000237822"/>
    </source>
</evidence>
<feature type="chain" id="PRO_5039422166" description="DUF11 domain-containing protein" evidence="1">
    <location>
        <begin position="36"/>
        <end position="182"/>
    </location>
</feature>
<dbReference type="OrthoDB" id="4861362at2"/>
<dbReference type="RefSeq" id="WP_146132838.1">
    <property type="nucleotide sequence ID" value="NZ_PVTI01000001.1"/>
</dbReference>
<dbReference type="EMBL" id="PVTI01000001">
    <property type="protein sequence ID" value="PRY63616.1"/>
    <property type="molecule type" value="Genomic_DNA"/>
</dbReference>
<name>A0A2T0V0D4_9MICO</name>
<accession>A0A2T0V0D4</accession>
<proteinExistence type="predicted"/>
<evidence type="ECO:0000256" key="1">
    <source>
        <dbReference type="SAM" id="SignalP"/>
    </source>
</evidence>
<dbReference type="Proteomes" id="UP000237822">
    <property type="component" value="Unassembled WGS sequence"/>
</dbReference>
<comment type="caution">
    <text evidence="2">The sequence shown here is derived from an EMBL/GenBank/DDBJ whole genome shotgun (WGS) entry which is preliminary data.</text>
</comment>
<evidence type="ECO:0008006" key="4">
    <source>
        <dbReference type="Google" id="ProtNLM"/>
    </source>
</evidence>
<organism evidence="2 3">
    <name type="scientific">Knoellia remsis</name>
    <dbReference type="NCBI Taxonomy" id="407159"/>
    <lineage>
        <taxon>Bacteria</taxon>
        <taxon>Bacillati</taxon>
        <taxon>Actinomycetota</taxon>
        <taxon>Actinomycetes</taxon>
        <taxon>Micrococcales</taxon>
        <taxon>Intrasporangiaceae</taxon>
        <taxon>Knoellia</taxon>
    </lineage>
</organism>
<protein>
    <recommendedName>
        <fullName evidence="4">DUF11 domain-containing protein</fullName>
    </recommendedName>
</protein>
<reference evidence="2 3" key="1">
    <citation type="submission" date="2018-03" db="EMBL/GenBank/DDBJ databases">
        <title>Genomic Encyclopedia of Archaeal and Bacterial Type Strains, Phase II (KMG-II): from individual species to whole genera.</title>
        <authorList>
            <person name="Goeker M."/>
        </authorList>
    </citation>
    <scope>NUCLEOTIDE SEQUENCE [LARGE SCALE GENOMIC DNA]</scope>
    <source>
        <strain evidence="2 3">ATCC BAA-1496</strain>
    </source>
</reference>
<sequence>MTEVRSALPSRRTIAMGAAWSVPVMAVAAAAPALAASAPGPTAVLGEACKSPGGSCKVFVKGYIFEITIVNNTPETVWLYDDIVITDDSPSIDLAFAQAIDPATGETVDFPVRLDPGDSVTFILNASSSDSANQQGVTVTASIPWGHSSVEGGDPDNHAPIMAVKTYPATPPTCGIKLPPGC</sequence>
<dbReference type="AlphaFoldDB" id="A0A2T0V0D4"/>
<keyword evidence="3" id="KW-1185">Reference proteome</keyword>
<feature type="signal peptide" evidence="1">
    <location>
        <begin position="1"/>
        <end position="35"/>
    </location>
</feature>